<dbReference type="PANTHER" id="PTHR12461:SF106">
    <property type="entry name" value="BIFUNCTIONAL PEPTIDASE AND ARGINYL-HYDROXYLASE JMJD5"/>
    <property type="match status" value="1"/>
</dbReference>
<dbReference type="Gene3D" id="2.60.120.650">
    <property type="entry name" value="Cupin"/>
    <property type="match status" value="1"/>
</dbReference>
<dbReference type="OMA" id="TINHWPA"/>
<dbReference type="SUPFAM" id="SSF51197">
    <property type="entry name" value="Clavaminate synthase-like"/>
    <property type="match status" value="1"/>
</dbReference>
<keyword evidence="9" id="KW-1185">Reference proteome</keyword>
<dbReference type="InterPro" id="IPR003347">
    <property type="entry name" value="JmjC_dom"/>
</dbReference>
<dbReference type="AlphaFoldDB" id="A0A7R8YQR2"/>
<protein>
    <recommendedName>
        <fullName evidence="7">JmjC domain-containing protein</fullName>
    </recommendedName>
</protein>
<dbReference type="InterPro" id="IPR041667">
    <property type="entry name" value="Cupin_8"/>
</dbReference>
<evidence type="ECO:0000256" key="1">
    <source>
        <dbReference type="ARBA" id="ARBA00001954"/>
    </source>
</evidence>
<keyword evidence="6" id="KW-0539">Nucleus</keyword>
<sequence>MVSKLVGLLPNLEEAKLLDSTDAEASYVWKLALDVLGTSDATSKDDFEEAFYLVQSLADRTWEQINSGVFSEVPISTRKVYALSCFLRIVFLLLDSDDEKQLEECFRTLDNAVLVGCTTDLYGRGSDFLQETSKFLDEKAGRFNDVHFEVIVPLEYKECECDIDCLDCPTIEAFNADYFKPKKPVLLKNTIKHWPAMQKWRDPNYLLKAAGNRFVPIEIGSNYTTDNWSQEMSKFKEFFVRQFGSEKDSNEIEYLAQHELFDQIPTLKDDIRIPDYCCLGKNEPHEIDIKAWLGPKGTVSPMHQDPKHNVLCQVFGSKKVILASVADSEFLYAHPSKMLENTSELDAENIDFEKYPLAKNAKFYHLKLQEGDALYIPPKWWHFIRSLNKSFSVSFWWE</sequence>
<dbReference type="SMART" id="SM00558">
    <property type="entry name" value="JmjC"/>
    <property type="match status" value="1"/>
</dbReference>
<gene>
    <name evidence="8" type="ORF">HERILL_LOCUS5190</name>
</gene>
<evidence type="ECO:0000313" key="9">
    <source>
        <dbReference type="Proteomes" id="UP000594454"/>
    </source>
</evidence>
<name>A0A7R8YQR2_HERIL</name>
<evidence type="ECO:0000256" key="6">
    <source>
        <dbReference type="ARBA" id="ARBA00023242"/>
    </source>
</evidence>
<evidence type="ECO:0000256" key="4">
    <source>
        <dbReference type="ARBA" id="ARBA00023002"/>
    </source>
</evidence>
<reference evidence="8 9" key="1">
    <citation type="submission" date="2020-11" db="EMBL/GenBank/DDBJ databases">
        <authorList>
            <person name="Wallbank WR R."/>
            <person name="Pardo Diaz C."/>
            <person name="Kozak K."/>
            <person name="Martin S."/>
            <person name="Jiggins C."/>
            <person name="Moest M."/>
            <person name="Warren A I."/>
            <person name="Generalovic N T."/>
            <person name="Byers J.R.P. K."/>
            <person name="Montejo-Kovacevich G."/>
            <person name="Yen C E."/>
        </authorList>
    </citation>
    <scope>NUCLEOTIDE SEQUENCE [LARGE SCALE GENOMIC DNA]</scope>
</reference>
<comment type="subcellular location">
    <subcellularLocation>
        <location evidence="2">Nucleus</location>
    </subcellularLocation>
</comment>
<dbReference type="FunCoup" id="A0A7R8YQR2">
    <property type="interactions" value="625"/>
</dbReference>
<dbReference type="InParanoid" id="A0A7R8YQR2"/>
<dbReference type="Proteomes" id="UP000594454">
    <property type="component" value="Chromosome 2"/>
</dbReference>
<evidence type="ECO:0000259" key="7">
    <source>
        <dbReference type="PROSITE" id="PS51184"/>
    </source>
</evidence>
<proteinExistence type="predicted"/>
<evidence type="ECO:0000256" key="2">
    <source>
        <dbReference type="ARBA" id="ARBA00004123"/>
    </source>
</evidence>
<keyword evidence="4" id="KW-0560">Oxidoreductase</keyword>
<dbReference type="OrthoDB" id="47172at2759"/>
<keyword evidence="5" id="KW-0408">Iron</keyword>
<dbReference type="GO" id="GO:0046872">
    <property type="term" value="F:metal ion binding"/>
    <property type="evidence" value="ECO:0007669"/>
    <property type="project" value="UniProtKB-KW"/>
</dbReference>
<dbReference type="Pfam" id="PF13621">
    <property type="entry name" value="Cupin_8"/>
    <property type="match status" value="1"/>
</dbReference>
<evidence type="ECO:0000256" key="5">
    <source>
        <dbReference type="ARBA" id="ARBA00023004"/>
    </source>
</evidence>
<feature type="domain" description="JmjC" evidence="7">
    <location>
        <begin position="253"/>
        <end position="398"/>
    </location>
</feature>
<comment type="cofactor">
    <cofactor evidence="1">
        <name>Fe(2+)</name>
        <dbReference type="ChEBI" id="CHEBI:29033"/>
    </cofactor>
</comment>
<evidence type="ECO:0000313" key="8">
    <source>
        <dbReference type="EMBL" id="CAD7082131.1"/>
    </source>
</evidence>
<dbReference type="EMBL" id="LR899010">
    <property type="protein sequence ID" value="CAD7082131.1"/>
    <property type="molecule type" value="Genomic_DNA"/>
</dbReference>
<dbReference type="GO" id="GO:0051864">
    <property type="term" value="F:histone H3K36 demethylase activity"/>
    <property type="evidence" value="ECO:0007669"/>
    <property type="project" value="TreeGrafter"/>
</dbReference>
<organism evidence="8 9">
    <name type="scientific">Hermetia illucens</name>
    <name type="common">Black soldier fly</name>
    <dbReference type="NCBI Taxonomy" id="343691"/>
    <lineage>
        <taxon>Eukaryota</taxon>
        <taxon>Metazoa</taxon>
        <taxon>Ecdysozoa</taxon>
        <taxon>Arthropoda</taxon>
        <taxon>Hexapoda</taxon>
        <taxon>Insecta</taxon>
        <taxon>Pterygota</taxon>
        <taxon>Neoptera</taxon>
        <taxon>Endopterygota</taxon>
        <taxon>Diptera</taxon>
        <taxon>Brachycera</taxon>
        <taxon>Stratiomyomorpha</taxon>
        <taxon>Stratiomyidae</taxon>
        <taxon>Hermetiinae</taxon>
        <taxon>Hermetia</taxon>
    </lineage>
</organism>
<evidence type="ECO:0000256" key="3">
    <source>
        <dbReference type="ARBA" id="ARBA00022723"/>
    </source>
</evidence>
<dbReference type="GO" id="GO:0005634">
    <property type="term" value="C:nucleus"/>
    <property type="evidence" value="ECO:0007669"/>
    <property type="project" value="UniProtKB-SubCell"/>
</dbReference>
<dbReference type="PANTHER" id="PTHR12461">
    <property type="entry name" value="HYPOXIA-INDUCIBLE FACTOR 1 ALPHA INHIBITOR-RELATED"/>
    <property type="match status" value="1"/>
</dbReference>
<keyword evidence="3" id="KW-0479">Metal-binding</keyword>
<dbReference type="PROSITE" id="PS51184">
    <property type="entry name" value="JMJC"/>
    <property type="match status" value="1"/>
</dbReference>
<accession>A0A7R8YQR2</accession>